<evidence type="ECO:0000313" key="2">
    <source>
        <dbReference type="Proteomes" id="UP000886523"/>
    </source>
</evidence>
<evidence type="ECO:0000313" key="1">
    <source>
        <dbReference type="EMBL" id="KAF9504308.1"/>
    </source>
</evidence>
<sequence>MEVTPAGNIVYTEVVHENVCKLEAYIEEMVMGGATPGMVNIQKVQDDVLKLWNVIKSQLEISQEQKNRIKALLQWHCSFAEEEPFGGTFKNFPSDSSIFLAVLPTSNIYTSYHPT</sequence>
<proteinExistence type="predicted"/>
<organism evidence="1 2">
    <name type="scientific">Hydnum rufescens UP504</name>
    <dbReference type="NCBI Taxonomy" id="1448309"/>
    <lineage>
        <taxon>Eukaryota</taxon>
        <taxon>Fungi</taxon>
        <taxon>Dikarya</taxon>
        <taxon>Basidiomycota</taxon>
        <taxon>Agaricomycotina</taxon>
        <taxon>Agaricomycetes</taxon>
        <taxon>Cantharellales</taxon>
        <taxon>Hydnaceae</taxon>
        <taxon>Hydnum</taxon>
    </lineage>
</organism>
<dbReference type="OrthoDB" id="3069842at2759"/>
<dbReference type="Proteomes" id="UP000886523">
    <property type="component" value="Unassembled WGS sequence"/>
</dbReference>
<keyword evidence="2" id="KW-1185">Reference proteome</keyword>
<gene>
    <name evidence="1" type="ORF">BS47DRAFT_1442448</name>
</gene>
<protein>
    <submittedName>
        <fullName evidence="1">Uncharacterized protein</fullName>
    </submittedName>
</protein>
<comment type="caution">
    <text evidence="1">The sequence shown here is derived from an EMBL/GenBank/DDBJ whole genome shotgun (WGS) entry which is preliminary data.</text>
</comment>
<reference evidence="1" key="1">
    <citation type="journal article" date="2020" name="Nat. Commun.">
        <title>Large-scale genome sequencing of mycorrhizal fungi provides insights into the early evolution of symbiotic traits.</title>
        <authorList>
            <person name="Miyauchi S."/>
            <person name="Kiss E."/>
            <person name="Kuo A."/>
            <person name="Drula E."/>
            <person name="Kohler A."/>
            <person name="Sanchez-Garcia M."/>
            <person name="Morin E."/>
            <person name="Andreopoulos B."/>
            <person name="Barry K.W."/>
            <person name="Bonito G."/>
            <person name="Buee M."/>
            <person name="Carver A."/>
            <person name="Chen C."/>
            <person name="Cichocki N."/>
            <person name="Clum A."/>
            <person name="Culley D."/>
            <person name="Crous P.W."/>
            <person name="Fauchery L."/>
            <person name="Girlanda M."/>
            <person name="Hayes R.D."/>
            <person name="Keri Z."/>
            <person name="LaButti K."/>
            <person name="Lipzen A."/>
            <person name="Lombard V."/>
            <person name="Magnuson J."/>
            <person name="Maillard F."/>
            <person name="Murat C."/>
            <person name="Nolan M."/>
            <person name="Ohm R.A."/>
            <person name="Pangilinan J."/>
            <person name="Pereira M.F."/>
            <person name="Perotto S."/>
            <person name="Peter M."/>
            <person name="Pfister S."/>
            <person name="Riley R."/>
            <person name="Sitrit Y."/>
            <person name="Stielow J.B."/>
            <person name="Szollosi G."/>
            <person name="Zifcakova L."/>
            <person name="Stursova M."/>
            <person name="Spatafora J.W."/>
            <person name="Tedersoo L."/>
            <person name="Vaario L.M."/>
            <person name="Yamada A."/>
            <person name="Yan M."/>
            <person name="Wang P."/>
            <person name="Xu J."/>
            <person name="Bruns T."/>
            <person name="Baldrian P."/>
            <person name="Vilgalys R."/>
            <person name="Dunand C."/>
            <person name="Henrissat B."/>
            <person name="Grigoriev I.V."/>
            <person name="Hibbett D."/>
            <person name="Nagy L.G."/>
            <person name="Martin F.M."/>
        </authorList>
    </citation>
    <scope>NUCLEOTIDE SEQUENCE</scope>
    <source>
        <strain evidence="1">UP504</strain>
    </source>
</reference>
<dbReference type="EMBL" id="MU129239">
    <property type="protein sequence ID" value="KAF9504308.1"/>
    <property type="molecule type" value="Genomic_DNA"/>
</dbReference>
<dbReference type="Gene3D" id="3.40.50.720">
    <property type="entry name" value="NAD(P)-binding Rossmann-like Domain"/>
    <property type="match status" value="1"/>
</dbReference>
<accession>A0A9P6DMP1</accession>
<name>A0A9P6DMP1_9AGAM</name>
<dbReference type="AlphaFoldDB" id="A0A9P6DMP1"/>